<proteinExistence type="predicted"/>
<keyword evidence="1" id="KW-1133">Transmembrane helix</keyword>
<feature type="transmembrane region" description="Helical" evidence="1">
    <location>
        <begin position="44"/>
        <end position="64"/>
    </location>
</feature>
<accession>A0A5N6XH01</accession>
<keyword evidence="1" id="KW-0812">Transmembrane</keyword>
<reference evidence="3" key="1">
    <citation type="submission" date="2019-04" db="EMBL/GenBank/DDBJ databases">
        <title>Friends and foes A comparative genomics studyof 23 Aspergillus species from section Flavi.</title>
        <authorList>
            <consortium name="DOE Joint Genome Institute"/>
            <person name="Kjaerbolling I."/>
            <person name="Vesth T."/>
            <person name="Frisvad J.C."/>
            <person name="Nybo J.L."/>
            <person name="Theobald S."/>
            <person name="Kildgaard S."/>
            <person name="Isbrandt T."/>
            <person name="Kuo A."/>
            <person name="Sato A."/>
            <person name="Lyhne E.K."/>
            <person name="Kogle M.E."/>
            <person name="Wiebenga A."/>
            <person name="Kun R.S."/>
            <person name="Lubbers R.J."/>
            <person name="Makela M.R."/>
            <person name="Barry K."/>
            <person name="Chovatia M."/>
            <person name="Clum A."/>
            <person name="Daum C."/>
            <person name="Haridas S."/>
            <person name="He G."/>
            <person name="LaButti K."/>
            <person name="Lipzen A."/>
            <person name="Mondo S."/>
            <person name="Riley R."/>
            <person name="Salamov A."/>
            <person name="Simmons B.A."/>
            <person name="Magnuson J.K."/>
            <person name="Henrissat B."/>
            <person name="Mortensen U.H."/>
            <person name="Larsen T.O."/>
            <person name="Devries R.P."/>
            <person name="Grigoriev I.V."/>
            <person name="Machida M."/>
            <person name="Baker S.E."/>
            <person name="Andersen M.R."/>
        </authorList>
    </citation>
    <scope>NUCLEOTIDE SEQUENCE [LARGE SCALE GENOMIC DNA]</scope>
    <source>
        <strain evidence="3">CBS 130017</strain>
    </source>
</reference>
<keyword evidence="1" id="KW-0472">Membrane</keyword>
<gene>
    <name evidence="2" type="ORF">BDV39DRAFT_168057</name>
</gene>
<sequence>MSNSSSLNSSLEDSPCGTFTPWADFTITVDELSVPLSRPDRLEVVLFFGMGLTSFLFGAASHSARISSILSEKSSNSSSSSS</sequence>
<protein>
    <submittedName>
        <fullName evidence="2">Uncharacterized protein</fullName>
    </submittedName>
</protein>
<dbReference type="AlphaFoldDB" id="A0A5N6XH01"/>
<evidence type="ECO:0000313" key="3">
    <source>
        <dbReference type="Proteomes" id="UP000325945"/>
    </source>
</evidence>
<evidence type="ECO:0000313" key="2">
    <source>
        <dbReference type="EMBL" id="KAE8332043.1"/>
    </source>
</evidence>
<organism evidence="2 3">
    <name type="scientific">Aspergillus sergii</name>
    <dbReference type="NCBI Taxonomy" id="1034303"/>
    <lineage>
        <taxon>Eukaryota</taxon>
        <taxon>Fungi</taxon>
        <taxon>Dikarya</taxon>
        <taxon>Ascomycota</taxon>
        <taxon>Pezizomycotina</taxon>
        <taxon>Eurotiomycetes</taxon>
        <taxon>Eurotiomycetidae</taxon>
        <taxon>Eurotiales</taxon>
        <taxon>Aspergillaceae</taxon>
        <taxon>Aspergillus</taxon>
        <taxon>Aspergillus subgen. Circumdati</taxon>
    </lineage>
</organism>
<dbReference type="Proteomes" id="UP000325945">
    <property type="component" value="Unassembled WGS sequence"/>
</dbReference>
<dbReference type="EMBL" id="ML741767">
    <property type="protein sequence ID" value="KAE8332043.1"/>
    <property type="molecule type" value="Genomic_DNA"/>
</dbReference>
<keyword evidence="3" id="KW-1185">Reference proteome</keyword>
<name>A0A5N6XH01_9EURO</name>
<evidence type="ECO:0000256" key="1">
    <source>
        <dbReference type="SAM" id="Phobius"/>
    </source>
</evidence>